<evidence type="ECO:0000313" key="2">
    <source>
        <dbReference type="Proteomes" id="UP001163603"/>
    </source>
</evidence>
<proteinExistence type="predicted"/>
<accession>A0ACC0XM90</accession>
<reference evidence="2" key="1">
    <citation type="journal article" date="2023" name="G3 (Bethesda)">
        <title>Genome assembly and association tests identify interacting loci associated with vigor, precocity, and sex in interspecific pistachio rootstocks.</title>
        <authorList>
            <person name="Palmer W."/>
            <person name="Jacygrad E."/>
            <person name="Sagayaradj S."/>
            <person name="Cavanaugh K."/>
            <person name="Han R."/>
            <person name="Bertier L."/>
            <person name="Beede B."/>
            <person name="Kafkas S."/>
            <person name="Golino D."/>
            <person name="Preece J."/>
            <person name="Michelmore R."/>
        </authorList>
    </citation>
    <scope>NUCLEOTIDE SEQUENCE [LARGE SCALE GENOMIC DNA]</scope>
</reference>
<dbReference type="EMBL" id="CM047747">
    <property type="protein sequence ID" value="KAJ0018286.1"/>
    <property type="molecule type" value="Genomic_DNA"/>
</dbReference>
<evidence type="ECO:0000313" key="1">
    <source>
        <dbReference type="EMBL" id="KAJ0018286.1"/>
    </source>
</evidence>
<organism evidence="1 2">
    <name type="scientific">Pistacia integerrima</name>
    <dbReference type="NCBI Taxonomy" id="434235"/>
    <lineage>
        <taxon>Eukaryota</taxon>
        <taxon>Viridiplantae</taxon>
        <taxon>Streptophyta</taxon>
        <taxon>Embryophyta</taxon>
        <taxon>Tracheophyta</taxon>
        <taxon>Spermatophyta</taxon>
        <taxon>Magnoliopsida</taxon>
        <taxon>eudicotyledons</taxon>
        <taxon>Gunneridae</taxon>
        <taxon>Pentapetalae</taxon>
        <taxon>rosids</taxon>
        <taxon>malvids</taxon>
        <taxon>Sapindales</taxon>
        <taxon>Anacardiaceae</taxon>
        <taxon>Pistacia</taxon>
    </lineage>
</organism>
<name>A0ACC0XM90_9ROSI</name>
<protein>
    <submittedName>
        <fullName evidence="1">Uncharacterized protein</fullName>
    </submittedName>
</protein>
<gene>
    <name evidence="1" type="ORF">Pint_11589</name>
</gene>
<comment type="caution">
    <text evidence="1">The sequence shown here is derived from an EMBL/GenBank/DDBJ whole genome shotgun (WGS) entry which is preliminary data.</text>
</comment>
<dbReference type="Proteomes" id="UP001163603">
    <property type="component" value="Chromosome 12"/>
</dbReference>
<keyword evidence="2" id="KW-1185">Reference proteome</keyword>
<sequence length="62" mass="7133">MWSLGKVLNTPEVVRVYIGSFNENIVTEAATGPIRKELFEKEQEDLLTIERHSKKACDRRVS</sequence>